<comment type="caution">
    <text evidence="4">The sequence shown here is derived from an EMBL/GenBank/DDBJ whole genome shotgun (WGS) entry which is preliminary data.</text>
</comment>
<gene>
    <name evidence="4" type="ORF">RM531_05545</name>
</gene>
<feature type="transmembrane region" description="Helical" evidence="1">
    <location>
        <begin position="469"/>
        <end position="491"/>
    </location>
</feature>
<feature type="domain" description="Inactive transglutaminase fused to 7 transmembrane helices" evidence="2">
    <location>
        <begin position="23"/>
        <end position="183"/>
    </location>
</feature>
<keyword evidence="1" id="KW-0472">Membrane</keyword>
<evidence type="ECO:0000256" key="1">
    <source>
        <dbReference type="SAM" id="Phobius"/>
    </source>
</evidence>
<dbReference type="EMBL" id="JAVRHY010000004">
    <property type="protein sequence ID" value="MDT0617928.1"/>
    <property type="molecule type" value="Genomic_DNA"/>
</dbReference>
<feature type="transmembrane region" description="Helical" evidence="1">
    <location>
        <begin position="384"/>
        <end position="402"/>
    </location>
</feature>
<feature type="transmembrane region" description="Helical" evidence="1">
    <location>
        <begin position="357"/>
        <end position="377"/>
    </location>
</feature>
<keyword evidence="1" id="KW-1133">Transmembrane helix</keyword>
<dbReference type="Proteomes" id="UP001259982">
    <property type="component" value="Unassembled WGS sequence"/>
</dbReference>
<sequence length="511" mass="56263">MKDLHVKLLALALAVIGIGTCLYKVERLGLPISPSGQTEVWVVEARVQFQGQGRSAKISARIPYKPPGFSMLDEDFVSGGFGLATETSGVNREALWAARNVRGGQTLYYRVVLAEDAENNRDRTLPKPRYPEVPDYPEPERSAVFSLLDGVRNQSADIVSFTRELLQQFNDPTPNENVSLLREELGTPAERVAEIRHVLAGARIPSRVVHVLVLQDSTRETELEPWLEVHNGDGWVAFNPATGASGFPDNVLAWTTGDIALTQAENASKPELTFAISRSSREVMSVAQQRARLLNSGLLEFSLLSLPVSTQNVYKILLTVPLGVFVVVLMRNFIGIKTFGTFMPILIALAFRETKLIWGIILFSTLVALGVMIRFYLEKLKLLLVPRLASVVIIVILLMAGVSVVSHKLGLDRGLSIALFPMVILAMTIERMSVTWDESGPQEALLAGLGSLFVAALGYLVMADPLLSYLTFVFPELLLVLLAATLLMGRYTGYRLSELRRFRSSLSGRKG</sequence>
<accession>A0ABU3B6V8</accession>
<dbReference type="InterPro" id="IPR025838">
    <property type="entry name" value="Transglut_i_TM"/>
</dbReference>
<evidence type="ECO:0000259" key="3">
    <source>
        <dbReference type="Pfam" id="PF14402"/>
    </source>
</evidence>
<proteinExistence type="predicted"/>
<dbReference type="InterPro" id="IPR025840">
    <property type="entry name" value="7TM_transglut"/>
</dbReference>
<evidence type="ECO:0000259" key="2">
    <source>
        <dbReference type="Pfam" id="PF14400"/>
    </source>
</evidence>
<keyword evidence="5" id="KW-1185">Reference proteome</keyword>
<protein>
    <submittedName>
        <fullName evidence="4">Inactive transglutaminase family protein</fullName>
    </submittedName>
</protein>
<feature type="domain" description="7 transmembrane helices usually fused to an inactive transglutaminase" evidence="3">
    <location>
        <begin position="262"/>
        <end position="504"/>
    </location>
</feature>
<dbReference type="Pfam" id="PF14402">
    <property type="entry name" value="7TM_transglut"/>
    <property type="match status" value="1"/>
</dbReference>
<evidence type="ECO:0000313" key="4">
    <source>
        <dbReference type="EMBL" id="MDT0617928.1"/>
    </source>
</evidence>
<dbReference type="Pfam" id="PF14400">
    <property type="entry name" value="Transglut_i_TM"/>
    <property type="match status" value="1"/>
</dbReference>
<keyword evidence="1" id="KW-0812">Transmembrane</keyword>
<reference evidence="4 5" key="1">
    <citation type="submission" date="2023-09" db="EMBL/GenBank/DDBJ databases">
        <authorList>
            <person name="Rey-Velasco X."/>
        </authorList>
    </citation>
    <scope>NUCLEOTIDE SEQUENCE [LARGE SCALE GENOMIC DNA]</scope>
    <source>
        <strain evidence="4 5">P385</strain>
    </source>
</reference>
<name>A0ABU3B6V8_9GAMM</name>
<organism evidence="4 5">
    <name type="scientific">Spectribacter acetivorans</name>
    <dbReference type="NCBI Taxonomy" id="3075603"/>
    <lineage>
        <taxon>Bacteria</taxon>
        <taxon>Pseudomonadati</taxon>
        <taxon>Pseudomonadota</taxon>
        <taxon>Gammaproteobacteria</taxon>
        <taxon>Salinisphaerales</taxon>
        <taxon>Salinisphaeraceae</taxon>
        <taxon>Spectribacter</taxon>
    </lineage>
</organism>
<feature type="transmembrane region" description="Helical" evidence="1">
    <location>
        <begin position="444"/>
        <end position="463"/>
    </location>
</feature>
<feature type="transmembrane region" description="Helical" evidence="1">
    <location>
        <begin position="414"/>
        <end position="432"/>
    </location>
</feature>
<dbReference type="RefSeq" id="WP_311657899.1">
    <property type="nucleotide sequence ID" value="NZ_JAVRHY010000004.1"/>
</dbReference>
<evidence type="ECO:0000313" key="5">
    <source>
        <dbReference type="Proteomes" id="UP001259982"/>
    </source>
</evidence>
<feature type="transmembrane region" description="Helical" evidence="1">
    <location>
        <begin position="312"/>
        <end position="329"/>
    </location>
</feature>